<dbReference type="InterPro" id="IPR009081">
    <property type="entry name" value="PP-bd_ACP"/>
</dbReference>
<name>A0A1G7RYK0_9ACTN</name>
<dbReference type="Gene3D" id="1.10.1200.10">
    <property type="entry name" value="ACP-like"/>
    <property type="match status" value="1"/>
</dbReference>
<evidence type="ECO:0000259" key="1">
    <source>
        <dbReference type="PROSITE" id="PS50075"/>
    </source>
</evidence>
<accession>A0A1G7RYK0</accession>
<evidence type="ECO:0000313" key="3">
    <source>
        <dbReference type="Proteomes" id="UP000198923"/>
    </source>
</evidence>
<reference evidence="2 3" key="1">
    <citation type="submission" date="2016-10" db="EMBL/GenBank/DDBJ databases">
        <authorList>
            <person name="de Groot N.N."/>
        </authorList>
    </citation>
    <scope>NUCLEOTIDE SEQUENCE [LARGE SCALE GENOMIC DNA]</scope>
    <source>
        <strain evidence="2 3">CPCC 201354</strain>
    </source>
</reference>
<dbReference type="Pfam" id="PF00550">
    <property type="entry name" value="PP-binding"/>
    <property type="match status" value="1"/>
</dbReference>
<protein>
    <submittedName>
        <fullName evidence="2">Acyl carrier protein</fullName>
    </submittedName>
</protein>
<dbReference type="RefSeq" id="WP_245690721.1">
    <property type="nucleotide sequence ID" value="NZ_FNCN01000002.1"/>
</dbReference>
<evidence type="ECO:0000313" key="2">
    <source>
        <dbReference type="EMBL" id="SDG15848.1"/>
    </source>
</evidence>
<proteinExistence type="predicted"/>
<sequence length="81" mass="8427">MNRSLHEHVAALVAQTSDGAVTPAEAMSASVPLAALGVTSLAQMRLIDALEREFGVEVDLGGDVSYLDSVAALAAFVESRR</sequence>
<organism evidence="2 3">
    <name type="scientific">Sinosporangium album</name>
    <dbReference type="NCBI Taxonomy" id="504805"/>
    <lineage>
        <taxon>Bacteria</taxon>
        <taxon>Bacillati</taxon>
        <taxon>Actinomycetota</taxon>
        <taxon>Actinomycetes</taxon>
        <taxon>Streptosporangiales</taxon>
        <taxon>Streptosporangiaceae</taxon>
        <taxon>Sinosporangium</taxon>
    </lineage>
</organism>
<dbReference type="EMBL" id="FNCN01000002">
    <property type="protein sequence ID" value="SDG15848.1"/>
    <property type="molecule type" value="Genomic_DNA"/>
</dbReference>
<keyword evidence="3" id="KW-1185">Reference proteome</keyword>
<dbReference type="SUPFAM" id="SSF47336">
    <property type="entry name" value="ACP-like"/>
    <property type="match status" value="1"/>
</dbReference>
<dbReference type="InterPro" id="IPR036736">
    <property type="entry name" value="ACP-like_sf"/>
</dbReference>
<feature type="domain" description="Carrier" evidence="1">
    <location>
        <begin position="3"/>
        <end position="81"/>
    </location>
</feature>
<gene>
    <name evidence="2" type="ORF">SAMN05421505_10299</name>
</gene>
<dbReference type="PROSITE" id="PS50075">
    <property type="entry name" value="CARRIER"/>
    <property type="match status" value="1"/>
</dbReference>
<dbReference type="AlphaFoldDB" id="A0A1G7RYK0"/>
<dbReference type="Proteomes" id="UP000198923">
    <property type="component" value="Unassembled WGS sequence"/>
</dbReference>